<organism evidence="1 2">
    <name type="scientific">Caldanaerobius fijiensis DSM 17918</name>
    <dbReference type="NCBI Taxonomy" id="1121256"/>
    <lineage>
        <taxon>Bacteria</taxon>
        <taxon>Bacillati</taxon>
        <taxon>Bacillota</taxon>
        <taxon>Clostridia</taxon>
        <taxon>Thermoanaerobacterales</taxon>
        <taxon>Thermoanaerobacteraceae</taxon>
        <taxon>Caldanaerobius</taxon>
    </lineage>
</organism>
<accession>A0A1M5FJU7</accession>
<name>A0A1M5FJU7_9THEO</name>
<evidence type="ECO:0000313" key="1">
    <source>
        <dbReference type="EMBL" id="SHF91431.1"/>
    </source>
</evidence>
<gene>
    <name evidence="1" type="ORF">SAMN02746089_02765</name>
</gene>
<keyword evidence="2" id="KW-1185">Reference proteome</keyword>
<dbReference type="Gene3D" id="1.10.287.800">
    <property type="entry name" value="protein ne1242"/>
    <property type="match status" value="1"/>
</dbReference>
<dbReference type="RefSeq" id="WP_073346614.1">
    <property type="nucleotide sequence ID" value="NZ_FQVH01000066.1"/>
</dbReference>
<reference evidence="1 2" key="1">
    <citation type="submission" date="2016-11" db="EMBL/GenBank/DDBJ databases">
        <authorList>
            <person name="Jaros S."/>
            <person name="Januszkiewicz K."/>
            <person name="Wedrychowicz H."/>
        </authorList>
    </citation>
    <scope>NUCLEOTIDE SEQUENCE [LARGE SCALE GENOMIC DNA]</scope>
    <source>
        <strain evidence="1 2">DSM 17918</strain>
    </source>
</reference>
<sequence length="125" mass="14363">MIREKFNSLVEKIKSSGSSFVTDDMLAIEEYIKACGNYVKAVIDMEAAMIAARDRMEPREYREYIAQLDKNRKVVHDSLIASTKLINRLCETYGEPIIYTGGDNRIEIAEFAKKVIDEIFMTRTL</sequence>
<dbReference type="OrthoDB" id="1911539at2"/>
<dbReference type="AlphaFoldDB" id="A0A1M5FJU7"/>
<dbReference type="Proteomes" id="UP000184088">
    <property type="component" value="Unassembled WGS sequence"/>
</dbReference>
<evidence type="ECO:0000313" key="2">
    <source>
        <dbReference type="Proteomes" id="UP000184088"/>
    </source>
</evidence>
<evidence type="ECO:0008006" key="3">
    <source>
        <dbReference type="Google" id="ProtNLM"/>
    </source>
</evidence>
<dbReference type="EMBL" id="FQVH01000066">
    <property type="protein sequence ID" value="SHF91431.1"/>
    <property type="molecule type" value="Genomic_DNA"/>
</dbReference>
<protein>
    <recommendedName>
        <fullName evidence="3">DUF3232 domain-containing protein</fullName>
    </recommendedName>
</protein>
<dbReference type="Pfam" id="PF11554">
    <property type="entry name" value="DUF3232"/>
    <property type="match status" value="1"/>
</dbReference>
<proteinExistence type="predicted"/>
<dbReference type="InterPro" id="IPR021618">
    <property type="entry name" value="DUF3232"/>
</dbReference>